<keyword evidence="12" id="KW-0813">Transport</keyword>
<feature type="transmembrane region" description="Helical" evidence="12">
    <location>
        <begin position="12"/>
        <end position="33"/>
    </location>
</feature>
<evidence type="ECO:0000256" key="1">
    <source>
        <dbReference type="ARBA" id="ARBA00004651"/>
    </source>
</evidence>
<dbReference type="Proteomes" id="UP001276840">
    <property type="component" value="Unassembled WGS sequence"/>
</dbReference>
<evidence type="ECO:0000256" key="11">
    <source>
        <dbReference type="ARBA" id="ARBA00035585"/>
    </source>
</evidence>
<keyword evidence="4 12" id="KW-0812">Transmembrane</keyword>
<comment type="subcellular location">
    <subcellularLocation>
        <location evidence="1 12">Cell membrane</location>
        <topology evidence="1 12">Multi-pass membrane protein</topology>
    </subcellularLocation>
</comment>
<keyword evidence="8 12" id="KW-0472">Membrane</keyword>
<name>A0ABU4ZNG9_9HYPH</name>
<keyword evidence="9 12" id="KW-0407">Ion channel</keyword>
<proteinExistence type="inferred from homology"/>
<dbReference type="InterPro" id="IPR003691">
    <property type="entry name" value="FluC"/>
</dbReference>
<feature type="transmembrane region" description="Helical" evidence="12">
    <location>
        <begin position="45"/>
        <end position="64"/>
    </location>
</feature>
<dbReference type="NCBIfam" id="NF010821">
    <property type="entry name" value="PRK14225.1"/>
    <property type="match status" value="1"/>
</dbReference>
<comment type="function">
    <text evidence="12">Fluoride-specific ion channel. Important for reducing fluoride concentration in the cell, thus reducing its toxicity.</text>
</comment>
<keyword evidence="3" id="KW-0997">Cell inner membrane</keyword>
<evidence type="ECO:0000313" key="13">
    <source>
        <dbReference type="EMBL" id="MDX8526920.1"/>
    </source>
</evidence>
<feature type="transmembrane region" description="Helical" evidence="12">
    <location>
        <begin position="76"/>
        <end position="101"/>
    </location>
</feature>
<comment type="similarity">
    <text evidence="10 12">Belongs to the fluoride channel Fluc/FEX (TC 1.A.43) family.</text>
</comment>
<dbReference type="RefSeq" id="WP_320234857.1">
    <property type="nucleotide sequence ID" value="NZ_JAVIJF010000015.1"/>
</dbReference>
<keyword evidence="14" id="KW-1185">Reference proteome</keyword>
<comment type="activity regulation">
    <text evidence="12">Na(+) is not transported, but it plays an essential structural role and its presence is essential for fluoride channel function.</text>
</comment>
<dbReference type="HAMAP" id="MF_00454">
    <property type="entry name" value="FluC"/>
    <property type="match status" value="1"/>
</dbReference>
<dbReference type="EMBL" id="JAVIJF010000015">
    <property type="protein sequence ID" value="MDX8526920.1"/>
    <property type="molecule type" value="Genomic_DNA"/>
</dbReference>
<feature type="transmembrane region" description="Helical" evidence="12">
    <location>
        <begin position="107"/>
        <end position="130"/>
    </location>
</feature>
<keyword evidence="5 12" id="KW-1133">Transmembrane helix</keyword>
<feature type="binding site" evidence="12">
    <location>
        <position position="87"/>
    </location>
    <ligand>
        <name>Na(+)</name>
        <dbReference type="ChEBI" id="CHEBI:29101"/>
        <note>structural</note>
    </ligand>
</feature>
<evidence type="ECO:0000256" key="7">
    <source>
        <dbReference type="ARBA" id="ARBA00023065"/>
    </source>
</evidence>
<evidence type="ECO:0000256" key="4">
    <source>
        <dbReference type="ARBA" id="ARBA00022692"/>
    </source>
</evidence>
<comment type="caution">
    <text evidence="13">The sequence shown here is derived from an EMBL/GenBank/DDBJ whole genome shotgun (WGS) entry which is preliminary data.</text>
</comment>
<keyword evidence="12" id="KW-0479">Metal-binding</keyword>
<gene>
    <name evidence="12 13" type="primary">crcB</name>
    <name evidence="12" type="synonym">fluC</name>
    <name evidence="13" type="ORF">RFM68_20675</name>
</gene>
<sequence length="144" mass="15594">MADRQMERRLYLAVGCGAAIGSLARFLSGYVIVSLLGLNPLCSTALVNIVGSWIIMAFATLTRPDGRLMVGPVSRNFVMAGFCGGLTTFSAMSLDTFILLFEGDWPLAVTYFISVVGLSLVAAWMGYLMASRFNRLPKANQANR</sequence>
<evidence type="ECO:0000256" key="8">
    <source>
        <dbReference type="ARBA" id="ARBA00023136"/>
    </source>
</evidence>
<comment type="catalytic activity">
    <reaction evidence="11">
        <text>fluoride(in) = fluoride(out)</text>
        <dbReference type="Rhea" id="RHEA:76159"/>
        <dbReference type="ChEBI" id="CHEBI:17051"/>
    </reaction>
    <physiologicalReaction direction="left-to-right" evidence="11">
        <dbReference type="Rhea" id="RHEA:76160"/>
    </physiologicalReaction>
</comment>
<evidence type="ECO:0000256" key="12">
    <source>
        <dbReference type="HAMAP-Rule" id="MF_00454"/>
    </source>
</evidence>
<keyword evidence="6 12" id="KW-0915">Sodium</keyword>
<organism evidence="13 14">
    <name type="scientific">Mesorhizobium montanum</name>
    <dbReference type="NCBI Taxonomy" id="3072323"/>
    <lineage>
        <taxon>Bacteria</taxon>
        <taxon>Pseudomonadati</taxon>
        <taxon>Pseudomonadota</taxon>
        <taxon>Alphaproteobacteria</taxon>
        <taxon>Hyphomicrobiales</taxon>
        <taxon>Phyllobacteriaceae</taxon>
        <taxon>Mesorhizobium</taxon>
    </lineage>
</organism>
<evidence type="ECO:0000256" key="10">
    <source>
        <dbReference type="ARBA" id="ARBA00035120"/>
    </source>
</evidence>
<accession>A0ABU4ZNG9</accession>
<keyword evidence="7 12" id="KW-0406">Ion transport</keyword>
<reference evidence="13 14" key="1">
    <citation type="submission" date="2023-08" db="EMBL/GenBank/DDBJ databases">
        <title>Implementing the SeqCode for naming new Mesorhizobium species isolated from Vachellia karroo root nodules.</title>
        <authorList>
            <person name="Van Lill M."/>
        </authorList>
    </citation>
    <scope>NUCLEOTIDE SEQUENCE [LARGE SCALE GENOMIC DNA]</scope>
    <source>
        <strain evidence="13 14">MSK 1335</strain>
    </source>
</reference>
<evidence type="ECO:0000256" key="2">
    <source>
        <dbReference type="ARBA" id="ARBA00022475"/>
    </source>
</evidence>
<evidence type="ECO:0000256" key="5">
    <source>
        <dbReference type="ARBA" id="ARBA00022989"/>
    </source>
</evidence>
<dbReference type="Pfam" id="PF02537">
    <property type="entry name" value="CRCB"/>
    <property type="match status" value="1"/>
</dbReference>
<evidence type="ECO:0000256" key="6">
    <source>
        <dbReference type="ARBA" id="ARBA00023053"/>
    </source>
</evidence>
<feature type="binding site" evidence="12">
    <location>
        <position position="84"/>
    </location>
    <ligand>
        <name>Na(+)</name>
        <dbReference type="ChEBI" id="CHEBI:29101"/>
        <note>structural</note>
    </ligand>
</feature>
<evidence type="ECO:0000313" key="14">
    <source>
        <dbReference type="Proteomes" id="UP001276840"/>
    </source>
</evidence>
<keyword evidence="2 12" id="KW-1003">Cell membrane</keyword>
<evidence type="ECO:0000256" key="3">
    <source>
        <dbReference type="ARBA" id="ARBA00022519"/>
    </source>
</evidence>
<evidence type="ECO:0000256" key="9">
    <source>
        <dbReference type="ARBA" id="ARBA00023303"/>
    </source>
</evidence>
<protein>
    <recommendedName>
        <fullName evidence="12">Fluoride-specific ion channel FluC</fullName>
    </recommendedName>
</protein>